<keyword evidence="2" id="KW-1185">Reference proteome</keyword>
<dbReference type="EMBL" id="BAER01000146">
    <property type="protein sequence ID" value="GAC35645.1"/>
    <property type="molecule type" value="Genomic_DNA"/>
</dbReference>
<evidence type="ECO:0008006" key="3">
    <source>
        <dbReference type="Google" id="ProtNLM"/>
    </source>
</evidence>
<dbReference type="AlphaFoldDB" id="K7AJU7"/>
<accession>K7AJU7</accession>
<proteinExistence type="predicted"/>
<dbReference type="OrthoDB" id="9763644at2"/>
<dbReference type="Gene3D" id="3.40.1360.10">
    <property type="match status" value="1"/>
</dbReference>
<protein>
    <recommendedName>
        <fullName evidence="3">Toprim domain-containing protein</fullName>
    </recommendedName>
</protein>
<comment type="caution">
    <text evidence="1">The sequence shown here is derived from an EMBL/GenBank/DDBJ whole genome shotgun (WGS) entry which is preliminary data.</text>
</comment>
<evidence type="ECO:0000313" key="1">
    <source>
        <dbReference type="EMBL" id="GAC35645.1"/>
    </source>
</evidence>
<dbReference type="STRING" id="1129793.GPLA_4771"/>
<evidence type="ECO:0000313" key="2">
    <source>
        <dbReference type="Proteomes" id="UP000006322"/>
    </source>
</evidence>
<gene>
    <name evidence="1" type="ORF">GPLA_4771</name>
</gene>
<dbReference type="SUPFAM" id="SSF56731">
    <property type="entry name" value="DNA primase core"/>
    <property type="match status" value="1"/>
</dbReference>
<dbReference type="CDD" id="cd00188">
    <property type="entry name" value="TOPRIM"/>
    <property type="match status" value="1"/>
</dbReference>
<dbReference type="Proteomes" id="UP000006322">
    <property type="component" value="Unassembled WGS sequence"/>
</dbReference>
<sequence length="899" mass="101207">MQSKNNNEMSIADINQALVSKGIETVVSHLIRDTYKFSGDYITMGSINGGSGDSFVVDVKGKHSGMWFENNPEQAPNGQTKGDLVDLWMLTRNISKGDAIKEIKQFLNITNEQLAAQFKPNLHVVKPNKTVNHISSRQRLAQHTDQLKRVSSSTIKKYQSRLNNNEAALNYLYGRGLINETIEHFSLGLSTDYKSTDGILRSNALVFPIVRQDGEQASPYVYYSIPDVTQNAIDENGWCKSSPRLTYNMKRLDSHEYLIVVEGIKDLWACHQLIANSDLKNRIHICSSTHGSVIPVEIDSDPTVLAGYKRIFLAHDVDPAGDEIAMGWLKYVGTRGFRLNPPFEYRKKGDDKDWTDYLKKGSSAKDFLSLIESATPMRLPSIKTATNIKDLKPGVHGYDPVDISGSFTNGYLYYPVMVMESGVNVSDGVAGYSRVVKVLRSDRQLFDYRALPRLSRPGAIATPVYALNDGTLIADIPKTPPNASWGWNDIERWLDGNYPVRPLKIVVEDIEQLIASQIWLPNQDDYLILALVVVVTYVQNVFDAVPFVLATGAAGTGKSQLGEVMAKVAANGTVVGDTSAATIARILDETRGFLMLDDVEKLKNRVDGSNLQMDDFLQILKVSYKKSTAIKTVTETKTMTVKRLNFYGVKFMTNIQGIEAVLGTRTITVHTRKAPVGEFEQTDIDFEKIDALKPELHAWAMDNCESLHQCYKKYPTPNRSQEITAPLRAIIDMSGATHWHDVIDDLIDRMSIEEKAEMSPESVVKESVWRIAARGFNSIAIEQVIMEMSTLVPENYMKERTTDIPQWRQPEWVRKQLLNAGYINTVSDKRFRAYGKCRVMRLYKLTSHLFSDLPKSKKIVTKLEKISGVLFCKKFETCKECPYADVSCEIRDSTTKRRY</sequence>
<name>K7AJU7_9ALTE</name>
<organism evidence="1 2">
    <name type="scientific">Paraglaciecola polaris LMG 21857</name>
    <dbReference type="NCBI Taxonomy" id="1129793"/>
    <lineage>
        <taxon>Bacteria</taxon>
        <taxon>Pseudomonadati</taxon>
        <taxon>Pseudomonadota</taxon>
        <taxon>Gammaproteobacteria</taxon>
        <taxon>Alteromonadales</taxon>
        <taxon>Alteromonadaceae</taxon>
        <taxon>Paraglaciecola</taxon>
    </lineage>
</organism>
<reference evidence="2" key="1">
    <citation type="journal article" date="2014" name="Environ. Microbiol.">
        <title>Comparative genomics of the marine bacterial genus Glaciecola reveals the high degree of genomic diversity and genomic characteristic for cold adaptation.</title>
        <authorList>
            <person name="Qin Q.L."/>
            <person name="Xie B.B."/>
            <person name="Yu Y."/>
            <person name="Shu Y.L."/>
            <person name="Rong J.C."/>
            <person name="Zhang Y.J."/>
            <person name="Zhao D.L."/>
            <person name="Chen X.L."/>
            <person name="Zhang X.Y."/>
            <person name="Chen B."/>
            <person name="Zhou B.C."/>
            <person name="Zhang Y.Z."/>
        </authorList>
    </citation>
    <scope>NUCLEOTIDE SEQUENCE [LARGE SCALE GENOMIC DNA]</scope>
    <source>
        <strain evidence="2">LMG 21857</strain>
    </source>
</reference>
<dbReference type="RefSeq" id="WP_007107405.1">
    <property type="nucleotide sequence ID" value="NZ_BAER01000146.1"/>
</dbReference>